<dbReference type="Proteomes" id="UP001732700">
    <property type="component" value="Chromosome 1C"/>
</dbReference>
<sequence length="325" mass="36847">MFASGHTGASSSSYSNNYLPATMPKAMRFEELQRMTNGFSEKRLLGKGGFGMVYKGVLEDGVHVAVKRLYSHHGVAEEIFKNELLNLMRVQHKNIIRVVGYCSETRDVVVNHEGELVFAGEPERALCLEYMQGGTLEELISDASCGLDWEERYKIIKGICEGLKYLHTGSNHHIYHMDLKPANILLDKDGTPKIGDFGLSRLLASTETFITKTNLGSLGFMPPEYTHLQQISSKFDVFSLGVIILQIISGRDGHYDYKCLYRTPQEYIDHVTRNWRKRVQDKALMRKTLHAVDICIEMALRCVENNRAIRPTITEIVEELNTIPC</sequence>
<protein>
    <submittedName>
        <fullName evidence="1">Uncharacterized protein</fullName>
    </submittedName>
</protein>
<dbReference type="EnsemblPlants" id="AVESA.00010b.r2.1CG0112090.1">
    <property type="protein sequence ID" value="AVESA.00010b.r2.1CG0112090.1.CDS"/>
    <property type="gene ID" value="AVESA.00010b.r2.1CG0112090"/>
</dbReference>
<keyword evidence="2" id="KW-1185">Reference proteome</keyword>
<evidence type="ECO:0000313" key="1">
    <source>
        <dbReference type="EnsemblPlants" id="AVESA.00010b.r2.1CG0112090.1.CDS"/>
    </source>
</evidence>
<name>A0ACD5TQW0_AVESA</name>
<proteinExistence type="predicted"/>
<reference evidence="1" key="2">
    <citation type="submission" date="2025-09" db="UniProtKB">
        <authorList>
            <consortium name="EnsemblPlants"/>
        </authorList>
    </citation>
    <scope>IDENTIFICATION</scope>
</reference>
<accession>A0ACD5TQW0</accession>
<organism evidence="1 2">
    <name type="scientific">Avena sativa</name>
    <name type="common">Oat</name>
    <dbReference type="NCBI Taxonomy" id="4498"/>
    <lineage>
        <taxon>Eukaryota</taxon>
        <taxon>Viridiplantae</taxon>
        <taxon>Streptophyta</taxon>
        <taxon>Embryophyta</taxon>
        <taxon>Tracheophyta</taxon>
        <taxon>Spermatophyta</taxon>
        <taxon>Magnoliopsida</taxon>
        <taxon>Liliopsida</taxon>
        <taxon>Poales</taxon>
        <taxon>Poaceae</taxon>
        <taxon>BOP clade</taxon>
        <taxon>Pooideae</taxon>
        <taxon>Poodae</taxon>
        <taxon>Poeae</taxon>
        <taxon>Poeae Chloroplast Group 1 (Aveneae type)</taxon>
        <taxon>Aveninae</taxon>
        <taxon>Avena</taxon>
    </lineage>
</organism>
<evidence type="ECO:0000313" key="2">
    <source>
        <dbReference type="Proteomes" id="UP001732700"/>
    </source>
</evidence>
<reference evidence="1" key="1">
    <citation type="submission" date="2021-05" db="EMBL/GenBank/DDBJ databases">
        <authorList>
            <person name="Scholz U."/>
            <person name="Mascher M."/>
            <person name="Fiebig A."/>
        </authorList>
    </citation>
    <scope>NUCLEOTIDE SEQUENCE [LARGE SCALE GENOMIC DNA]</scope>
</reference>